<sequence>GERPPQEAALGRGPAADQMIRLPPQSLFETVGHPTPGSRGLVTFSTDPGWAHEGLFLWPVPPDADGAWASFVYTPGGDFYVEQETEYSSSALLAGRKGYPAGVPQVVAFSRALEPDEVAELVKRARAEAVVMTGSEGPDPSVPDARAMPLPVGDVGGSGAALVPASEPGGDTPTPLPEAADGHGWLCSDLACWDGAFAFGTELRPGQPPCVGLRGRGEYGIAIDRSGGHHPVELVELGRMAEWREAKLPGASRLRGGGERLEKRLLDDGPPRPPAPVPSTARAEAAEVDDLRARWIDYDDAGVRYKDGKKVLQEATQESAQTAGLRGPPACPPVCRKFHKHDGTPAAWFAEWAREVGISRKDRAWHEVECLVECLWLAGSYDQLSAGAVAALEAVARRLLQRVEAYAKGADNPNWSAAKHFSAISSALDLAPEEMRMCAARQAKGELEL</sequence>
<accession>A0ABN9VUP6</accession>
<dbReference type="EMBL" id="CAUYUJ010017725">
    <property type="protein sequence ID" value="CAK0877287.1"/>
    <property type="molecule type" value="Genomic_DNA"/>
</dbReference>
<gene>
    <name evidence="2" type="ORF">PCOR1329_LOCUS61395</name>
</gene>
<feature type="region of interest" description="Disordered" evidence="1">
    <location>
        <begin position="252"/>
        <end position="279"/>
    </location>
</feature>
<reference evidence="2" key="1">
    <citation type="submission" date="2023-10" db="EMBL/GenBank/DDBJ databases">
        <authorList>
            <person name="Chen Y."/>
            <person name="Shah S."/>
            <person name="Dougan E. K."/>
            <person name="Thang M."/>
            <person name="Chan C."/>
        </authorList>
    </citation>
    <scope>NUCLEOTIDE SEQUENCE [LARGE SCALE GENOMIC DNA]</scope>
</reference>
<keyword evidence="3" id="KW-1185">Reference proteome</keyword>
<feature type="non-terminal residue" evidence="2">
    <location>
        <position position="449"/>
    </location>
</feature>
<comment type="caution">
    <text evidence="2">The sequence shown here is derived from an EMBL/GenBank/DDBJ whole genome shotgun (WGS) entry which is preliminary data.</text>
</comment>
<evidence type="ECO:0000313" key="2">
    <source>
        <dbReference type="EMBL" id="CAK0877287.1"/>
    </source>
</evidence>
<evidence type="ECO:0000256" key="1">
    <source>
        <dbReference type="SAM" id="MobiDB-lite"/>
    </source>
</evidence>
<proteinExistence type="predicted"/>
<feature type="non-terminal residue" evidence="2">
    <location>
        <position position="1"/>
    </location>
</feature>
<protein>
    <submittedName>
        <fullName evidence="2">Uncharacterized protein</fullName>
    </submittedName>
</protein>
<evidence type="ECO:0000313" key="3">
    <source>
        <dbReference type="Proteomes" id="UP001189429"/>
    </source>
</evidence>
<organism evidence="2 3">
    <name type="scientific">Prorocentrum cordatum</name>
    <dbReference type="NCBI Taxonomy" id="2364126"/>
    <lineage>
        <taxon>Eukaryota</taxon>
        <taxon>Sar</taxon>
        <taxon>Alveolata</taxon>
        <taxon>Dinophyceae</taxon>
        <taxon>Prorocentrales</taxon>
        <taxon>Prorocentraceae</taxon>
        <taxon>Prorocentrum</taxon>
    </lineage>
</organism>
<name>A0ABN9VUP6_9DINO</name>
<dbReference type="Proteomes" id="UP001189429">
    <property type="component" value="Unassembled WGS sequence"/>
</dbReference>
<feature type="compositionally biased region" description="Basic and acidic residues" evidence="1">
    <location>
        <begin position="256"/>
        <end position="270"/>
    </location>
</feature>